<protein>
    <recommendedName>
        <fullName evidence="5">Glycosyltransferase 2-like domain-containing protein</fullName>
    </recommendedName>
</protein>
<evidence type="ECO:0000256" key="2">
    <source>
        <dbReference type="ARBA" id="ARBA00006739"/>
    </source>
</evidence>
<accession>A0A2N3G8N1</accession>
<dbReference type="Proteomes" id="UP000233654">
    <property type="component" value="Unassembled WGS sequence"/>
</dbReference>
<keyword evidence="4" id="KW-0808">Transferase</keyword>
<comment type="similarity">
    <text evidence="2">Belongs to the glycosyltransferase 2 family.</text>
</comment>
<keyword evidence="3" id="KW-0328">Glycosyltransferase</keyword>
<sequence length="404" mass="45297">MWASSRTALWPNEIAPLETRFNGRPSSRPQLAQLYSKLLGSRCLIHVDTEESRVVMEKADRVAVVIVNYNGEAYLAECLAALERQTFKQFSVLLLDNGSTDGSVELIERGFPQIKVIRSPVNLGFAAGNNRVIEHILERKSAEYVFTLNNDVVLDKNCLESLVDTMNSSSGDVWSCQPKMYFFDEGSGKKIFNNAGIVIWRDGSAFNRGINHADIGQYDGETDIFGTCAGASLYRRSALERTGLFDEDFFAYMEDVDIAWRGRLAGYRSLLCPEAMCRHRHGASGGNPARKISLVERNRMCVLAKNYPTRDIAVSPLFTLYRFASLVVAGLTSRGGGRRLESYRENLSTASLLLAVIRGTVQGLMRIPACVRKRRRFKNEICNDTDARNMLRRYVTRLSDAINS</sequence>
<comment type="caution">
    <text evidence="6">The sequence shown here is derived from an EMBL/GenBank/DDBJ whole genome shotgun (WGS) entry which is preliminary data.</text>
</comment>
<evidence type="ECO:0000313" key="7">
    <source>
        <dbReference type="Proteomes" id="UP000233654"/>
    </source>
</evidence>
<dbReference type="Gene3D" id="3.90.550.10">
    <property type="entry name" value="Spore Coat Polysaccharide Biosynthesis Protein SpsA, Chain A"/>
    <property type="match status" value="1"/>
</dbReference>
<dbReference type="AlphaFoldDB" id="A0A2N3G8N1"/>
<dbReference type="PANTHER" id="PTHR43179:SF12">
    <property type="entry name" value="GALACTOFURANOSYLTRANSFERASE GLFT2"/>
    <property type="match status" value="1"/>
</dbReference>
<evidence type="ECO:0000256" key="4">
    <source>
        <dbReference type="ARBA" id="ARBA00022679"/>
    </source>
</evidence>
<dbReference type="InterPro" id="IPR001173">
    <property type="entry name" value="Glyco_trans_2-like"/>
</dbReference>
<feature type="domain" description="Glycosyltransferase 2-like" evidence="5">
    <location>
        <begin position="64"/>
        <end position="241"/>
    </location>
</feature>
<dbReference type="CDD" id="cd04186">
    <property type="entry name" value="GT_2_like_c"/>
    <property type="match status" value="1"/>
</dbReference>
<dbReference type="Pfam" id="PF00535">
    <property type="entry name" value="Glycos_transf_2"/>
    <property type="match status" value="1"/>
</dbReference>
<dbReference type="GO" id="GO:0016757">
    <property type="term" value="F:glycosyltransferase activity"/>
    <property type="evidence" value="ECO:0007669"/>
    <property type="project" value="UniProtKB-KW"/>
</dbReference>
<dbReference type="EMBL" id="PHEX01000001">
    <property type="protein sequence ID" value="PKQ28972.1"/>
    <property type="molecule type" value="Genomic_DNA"/>
</dbReference>
<evidence type="ECO:0000259" key="5">
    <source>
        <dbReference type="Pfam" id="PF00535"/>
    </source>
</evidence>
<name>A0A2N3G8N1_9ACTN</name>
<comment type="pathway">
    <text evidence="1">Cell wall biogenesis; cell wall polysaccharide biosynthesis.</text>
</comment>
<gene>
    <name evidence="6" type="ORF">CVT63_00165</name>
</gene>
<reference evidence="6 7" key="1">
    <citation type="journal article" date="2017" name="ISME J.">
        <title>Potential for microbial H2 and metal transformations associated with novel bacteria and archaea in deep terrestrial subsurface sediments.</title>
        <authorList>
            <person name="Hernsdorf A.W."/>
            <person name="Amano Y."/>
            <person name="Miyakawa K."/>
            <person name="Ise K."/>
            <person name="Suzuki Y."/>
            <person name="Anantharaman K."/>
            <person name="Probst A."/>
            <person name="Burstein D."/>
            <person name="Thomas B.C."/>
            <person name="Banfield J.F."/>
        </authorList>
    </citation>
    <scope>NUCLEOTIDE SEQUENCE [LARGE SCALE GENOMIC DNA]</scope>
    <source>
        <strain evidence="6">HGW-Actinobacteria-3</strain>
    </source>
</reference>
<dbReference type="PANTHER" id="PTHR43179">
    <property type="entry name" value="RHAMNOSYLTRANSFERASE WBBL"/>
    <property type="match status" value="1"/>
</dbReference>
<dbReference type="SUPFAM" id="SSF53448">
    <property type="entry name" value="Nucleotide-diphospho-sugar transferases"/>
    <property type="match status" value="1"/>
</dbReference>
<evidence type="ECO:0000256" key="3">
    <source>
        <dbReference type="ARBA" id="ARBA00022676"/>
    </source>
</evidence>
<evidence type="ECO:0000313" key="6">
    <source>
        <dbReference type="EMBL" id="PKQ28972.1"/>
    </source>
</evidence>
<evidence type="ECO:0000256" key="1">
    <source>
        <dbReference type="ARBA" id="ARBA00004776"/>
    </source>
</evidence>
<dbReference type="InterPro" id="IPR029044">
    <property type="entry name" value="Nucleotide-diphossugar_trans"/>
</dbReference>
<organism evidence="6 7">
    <name type="scientific">Candidatus Anoxymicrobium japonicum</name>
    <dbReference type="NCBI Taxonomy" id="2013648"/>
    <lineage>
        <taxon>Bacteria</taxon>
        <taxon>Bacillati</taxon>
        <taxon>Actinomycetota</taxon>
        <taxon>Candidatus Geothermincolia</taxon>
        <taxon>Candidatus Geothermincolales</taxon>
        <taxon>Candidatus Anoxymicrobiaceae</taxon>
        <taxon>Candidatus Anoxymicrobium</taxon>
    </lineage>
</organism>
<proteinExistence type="inferred from homology"/>